<evidence type="ECO:0000256" key="2">
    <source>
        <dbReference type="ARBA" id="ARBA00023136"/>
    </source>
</evidence>
<dbReference type="AlphaFoldDB" id="A0ABC9N9W1"/>
<protein>
    <recommendedName>
        <fullName evidence="5">Outer membrane protein beta-barrel domain-containing protein</fullName>
    </recommendedName>
</protein>
<keyword evidence="7" id="KW-1185">Reference proteome</keyword>
<dbReference type="SUPFAM" id="SSF56935">
    <property type="entry name" value="Porins"/>
    <property type="match status" value="1"/>
</dbReference>
<proteinExistence type="predicted"/>
<feature type="domain" description="Outer membrane protein beta-barrel" evidence="5">
    <location>
        <begin position="328"/>
        <end position="711"/>
    </location>
</feature>
<dbReference type="GO" id="GO:0009279">
    <property type="term" value="C:cell outer membrane"/>
    <property type="evidence" value="ECO:0007669"/>
    <property type="project" value="UniProtKB-SubCell"/>
</dbReference>
<evidence type="ECO:0000313" key="7">
    <source>
        <dbReference type="Proteomes" id="UP000004110"/>
    </source>
</evidence>
<dbReference type="Proteomes" id="UP000004110">
    <property type="component" value="Unassembled WGS sequence"/>
</dbReference>
<dbReference type="InterPro" id="IPR041700">
    <property type="entry name" value="OMP_b-brl_3"/>
</dbReference>
<feature type="chain" id="PRO_5044835720" description="Outer membrane protein beta-barrel domain-containing protein" evidence="4">
    <location>
        <begin position="34"/>
        <end position="730"/>
    </location>
</feature>
<evidence type="ECO:0000256" key="3">
    <source>
        <dbReference type="ARBA" id="ARBA00023237"/>
    </source>
</evidence>
<name>A0ABC9N9W1_BACUC</name>
<comment type="subcellular location">
    <subcellularLocation>
        <location evidence="1">Cell outer membrane</location>
    </subcellularLocation>
</comment>
<feature type="signal peptide" evidence="4">
    <location>
        <begin position="1"/>
        <end position="33"/>
    </location>
</feature>
<reference evidence="6" key="1">
    <citation type="submission" date="2007-06" db="EMBL/GenBank/DDBJ databases">
        <authorList>
            <person name="Fulton L."/>
            <person name="Clifton S."/>
            <person name="Fulton B."/>
            <person name="Xu J."/>
            <person name="Minx P."/>
            <person name="Pepin K.H."/>
            <person name="Johnson M."/>
            <person name="Thiruvilangam P."/>
            <person name="Bhonagiri V."/>
            <person name="Nash W.E."/>
            <person name="Mardis E.R."/>
            <person name="Wilson R.K."/>
        </authorList>
    </citation>
    <scope>NUCLEOTIDE SEQUENCE [LARGE SCALE GENOMIC DNA]</scope>
    <source>
        <strain evidence="6">ATCC 8492</strain>
    </source>
</reference>
<evidence type="ECO:0000313" key="6">
    <source>
        <dbReference type="EMBL" id="EDO53470.1"/>
    </source>
</evidence>
<evidence type="ECO:0000259" key="5">
    <source>
        <dbReference type="Pfam" id="PF14905"/>
    </source>
</evidence>
<dbReference type="EMBL" id="AAYH02000045">
    <property type="protein sequence ID" value="EDO53470.1"/>
    <property type="molecule type" value="Genomic_DNA"/>
</dbReference>
<dbReference type="Pfam" id="PF14905">
    <property type="entry name" value="OMP_b-brl_3"/>
    <property type="match status" value="1"/>
</dbReference>
<comment type="caution">
    <text evidence="6">The sequence shown here is derived from an EMBL/GenBank/DDBJ whole genome shotgun (WGS) entry which is preliminary data.</text>
</comment>
<gene>
    <name evidence="6" type="ORF">BACUNI_02748</name>
</gene>
<keyword evidence="3" id="KW-0998">Cell outer membrane</keyword>
<accession>A0ABC9N9W1</accession>
<sequence length="730" mass="82946">MQKKNININKKKNMKRFYLLPIVCCALSISLSAQENNGTATTSGADDNRILSADSLITTDARLDSLYQTLPEVMITGERPIVKAAQGKLVYDLPRLIRNLPVDNAYDAVKELPGVIEMNGGLQLAGQGVTVILDGKVTTLSTEQLYSLLRSIPASRIEKAEVMYNAPARYQVRGALINITLKQSAGGPGSWQGELYAKYRQKHNEGFEERASLLFSKNKFSADFLYSHSHGQGYSTTDKEAVHTLADGSVHPMTTDEVGRGRSHTHSFRVGADYNIAKNHQLSFVYNGGYSTSHNWKGVTGTQVSTTHGNSTDWLHNGRLDYRTPFGLKAGAELTYYRSPSDQLLHSRMQDEELDFYTEDCQRINRWKFFLAQEHSLGKGWDLNYGAIYTTSIDNSYQYYYDPETGGQLTSSDALSNMKSRRREQTWNIYAGFSKSFGDKLALDASLAVEHYKTPVWNQWDWYPIVNLNYMPAPGHILQLSLSSDKDYPDYWAVQDAVSYIGGGYSELHGNPLLKPAQEYELKMTYILKSKYIFSAWFNHTKDYSVQTLYQSSERLVEIYKTLNFDYQQQAGIQASIPFKVKDWLNSRLTLIGLWHREKDGDFWDIPFDRKQCYGIAQMNNTFTLSTKPDLKLTVTGFVHSKAIQGIYDLPTSGNVNIALRYGFAKNKAILNLYCNDIFETGQISPRIRFKTQNVTNHYSCFREFGVSFTYKFGGYKEKQREAVDTSRFK</sequence>
<reference evidence="6" key="2">
    <citation type="submission" date="2013-11" db="EMBL/GenBank/DDBJ databases">
        <title>Draft genome sequence of Bacteroides uniformis (ATCC 8492).</title>
        <authorList>
            <person name="Sudarsanam P."/>
            <person name="Ley R."/>
            <person name="Guruge J."/>
            <person name="Turnbaugh P.J."/>
            <person name="Mahowald M."/>
            <person name="Liep D."/>
            <person name="Gordon J."/>
        </authorList>
    </citation>
    <scope>NUCLEOTIDE SEQUENCE</scope>
    <source>
        <strain evidence="6">ATCC 8492</strain>
    </source>
</reference>
<dbReference type="Gene3D" id="2.40.170.20">
    <property type="entry name" value="TonB-dependent receptor, beta-barrel domain"/>
    <property type="match status" value="1"/>
</dbReference>
<evidence type="ECO:0000256" key="4">
    <source>
        <dbReference type="SAM" id="SignalP"/>
    </source>
</evidence>
<keyword evidence="4" id="KW-0732">Signal</keyword>
<evidence type="ECO:0000256" key="1">
    <source>
        <dbReference type="ARBA" id="ARBA00004442"/>
    </source>
</evidence>
<keyword evidence="2" id="KW-0472">Membrane</keyword>
<dbReference type="InterPro" id="IPR036942">
    <property type="entry name" value="Beta-barrel_TonB_sf"/>
</dbReference>
<organism evidence="6 7">
    <name type="scientific">Bacteroides uniformis (strain ATCC 8492 / DSM 6597 / CCUG 4942 / CIP 103695 / JCM 5828 / KCTC 5204 / NCTC 13054 / VPI 0061)</name>
    <dbReference type="NCBI Taxonomy" id="411479"/>
    <lineage>
        <taxon>Bacteria</taxon>
        <taxon>Pseudomonadati</taxon>
        <taxon>Bacteroidota</taxon>
        <taxon>Bacteroidia</taxon>
        <taxon>Bacteroidales</taxon>
        <taxon>Bacteroidaceae</taxon>
        <taxon>Bacteroides</taxon>
    </lineage>
</organism>